<feature type="compositionally biased region" description="Low complexity" evidence="7">
    <location>
        <begin position="86"/>
        <end position="95"/>
    </location>
</feature>
<dbReference type="SUPFAM" id="SSF116842">
    <property type="entry name" value="XseB-like"/>
    <property type="match status" value="1"/>
</dbReference>
<dbReference type="GO" id="GO:0006308">
    <property type="term" value="P:DNA catabolic process"/>
    <property type="evidence" value="ECO:0007669"/>
    <property type="project" value="UniProtKB-UniRule"/>
</dbReference>
<dbReference type="NCBIfam" id="TIGR01280">
    <property type="entry name" value="xseB"/>
    <property type="match status" value="1"/>
</dbReference>
<dbReference type="InterPro" id="IPR037004">
    <property type="entry name" value="Exonuc_VII_ssu_sf"/>
</dbReference>
<evidence type="ECO:0000256" key="3">
    <source>
        <dbReference type="ARBA" id="ARBA00022722"/>
    </source>
</evidence>
<dbReference type="EMBL" id="QHHQ01000005">
    <property type="protein sequence ID" value="RAH99538.1"/>
    <property type="molecule type" value="Genomic_DNA"/>
</dbReference>
<evidence type="ECO:0000313" key="8">
    <source>
        <dbReference type="EMBL" id="RAH99538.1"/>
    </source>
</evidence>
<dbReference type="Proteomes" id="UP000249590">
    <property type="component" value="Unassembled WGS sequence"/>
</dbReference>
<comment type="subunit">
    <text evidence="6">Heterooligomer composed of large and small subunits.</text>
</comment>
<name>A0A8B2NMY6_9HYPH</name>
<comment type="subcellular location">
    <subcellularLocation>
        <location evidence="6">Cytoplasm</location>
    </subcellularLocation>
</comment>
<evidence type="ECO:0000256" key="1">
    <source>
        <dbReference type="ARBA" id="ARBA00009998"/>
    </source>
</evidence>
<sequence>MSEANRPDVATMTFEAAMGELEAIVDKLEKGNVPLEESIAYYERGEALKTRCDALLKNAEMRVEKVRLKASGEPSGTEPLDKSERPSAPASAPAPVDDDIPF</sequence>
<dbReference type="GO" id="GO:0005829">
    <property type="term" value="C:cytosol"/>
    <property type="evidence" value="ECO:0007669"/>
    <property type="project" value="TreeGrafter"/>
</dbReference>
<feature type="region of interest" description="Disordered" evidence="7">
    <location>
        <begin position="67"/>
        <end position="102"/>
    </location>
</feature>
<evidence type="ECO:0000256" key="5">
    <source>
        <dbReference type="ARBA" id="ARBA00022839"/>
    </source>
</evidence>
<comment type="caution">
    <text evidence="8">The sequence shown here is derived from an EMBL/GenBank/DDBJ whole genome shotgun (WGS) entry which is preliminary data.</text>
</comment>
<keyword evidence="9" id="KW-1185">Reference proteome</keyword>
<dbReference type="Gene3D" id="1.10.287.1040">
    <property type="entry name" value="Exonuclease VII, small subunit"/>
    <property type="match status" value="1"/>
</dbReference>
<dbReference type="Pfam" id="PF02609">
    <property type="entry name" value="Exonuc_VII_S"/>
    <property type="match status" value="1"/>
</dbReference>
<dbReference type="NCBIfam" id="NF002139">
    <property type="entry name" value="PRK00977.1-3"/>
    <property type="match status" value="1"/>
</dbReference>
<dbReference type="PANTHER" id="PTHR34137">
    <property type="entry name" value="EXODEOXYRIBONUCLEASE 7 SMALL SUBUNIT"/>
    <property type="match status" value="1"/>
</dbReference>
<dbReference type="GO" id="GO:0008855">
    <property type="term" value="F:exodeoxyribonuclease VII activity"/>
    <property type="evidence" value="ECO:0007669"/>
    <property type="project" value="UniProtKB-UniRule"/>
</dbReference>
<evidence type="ECO:0000256" key="6">
    <source>
        <dbReference type="HAMAP-Rule" id="MF_00337"/>
    </source>
</evidence>
<dbReference type="GO" id="GO:0009318">
    <property type="term" value="C:exodeoxyribonuclease VII complex"/>
    <property type="evidence" value="ECO:0007669"/>
    <property type="project" value="UniProtKB-UniRule"/>
</dbReference>
<keyword evidence="5 6" id="KW-0269">Exonuclease</keyword>
<comment type="function">
    <text evidence="6">Bidirectionally degrades single-stranded DNA into large acid-insoluble oligonucleotides, which are then degraded further into small acid-soluble oligonucleotides.</text>
</comment>
<organism evidence="8 9">
    <name type="scientific">Acuticoccus sediminis</name>
    <dbReference type="NCBI Taxonomy" id="2184697"/>
    <lineage>
        <taxon>Bacteria</taxon>
        <taxon>Pseudomonadati</taxon>
        <taxon>Pseudomonadota</taxon>
        <taxon>Alphaproteobacteria</taxon>
        <taxon>Hyphomicrobiales</taxon>
        <taxon>Amorphaceae</taxon>
        <taxon>Acuticoccus</taxon>
    </lineage>
</organism>
<dbReference type="EC" id="3.1.11.6" evidence="6"/>
<dbReference type="InterPro" id="IPR003761">
    <property type="entry name" value="Exonuc_VII_S"/>
</dbReference>
<dbReference type="OrthoDB" id="9808145at2"/>
<comment type="catalytic activity">
    <reaction evidence="6">
        <text>Exonucleolytic cleavage in either 5'- to 3'- or 3'- to 5'-direction to yield nucleoside 5'-phosphates.</text>
        <dbReference type="EC" id="3.1.11.6"/>
    </reaction>
</comment>
<protein>
    <recommendedName>
        <fullName evidence="6">Exodeoxyribonuclease 7 small subunit</fullName>
        <ecNumber evidence="6">3.1.11.6</ecNumber>
    </recommendedName>
    <alternativeName>
        <fullName evidence="6">Exodeoxyribonuclease VII small subunit</fullName>
        <shortName evidence="6">Exonuclease VII small subunit</shortName>
    </alternativeName>
</protein>
<evidence type="ECO:0000313" key="9">
    <source>
        <dbReference type="Proteomes" id="UP000249590"/>
    </source>
</evidence>
<keyword evidence="2 6" id="KW-0963">Cytoplasm</keyword>
<dbReference type="AlphaFoldDB" id="A0A8B2NMY6"/>
<keyword evidence="4 6" id="KW-0378">Hydrolase</keyword>
<proteinExistence type="inferred from homology"/>
<evidence type="ECO:0000256" key="4">
    <source>
        <dbReference type="ARBA" id="ARBA00022801"/>
    </source>
</evidence>
<evidence type="ECO:0000256" key="7">
    <source>
        <dbReference type="SAM" id="MobiDB-lite"/>
    </source>
</evidence>
<comment type="similarity">
    <text evidence="1 6">Belongs to the XseB family.</text>
</comment>
<gene>
    <name evidence="6" type="primary">xseB</name>
    <name evidence="8" type="ORF">DLJ53_23810</name>
</gene>
<accession>A0A8B2NMY6</accession>
<reference evidence="8 9" key="1">
    <citation type="submission" date="2018-05" db="EMBL/GenBank/DDBJ databases">
        <title>Acuticoccus sediminis sp. nov., isolated from deep-sea sediment of Indian Ocean.</title>
        <authorList>
            <person name="Liu X."/>
            <person name="Lai Q."/>
            <person name="Du Y."/>
            <person name="Sun F."/>
            <person name="Zhang X."/>
            <person name="Wang S."/>
            <person name="Shao Z."/>
        </authorList>
    </citation>
    <scope>NUCLEOTIDE SEQUENCE [LARGE SCALE GENOMIC DNA]</scope>
    <source>
        <strain evidence="8 9">PTG4-2</strain>
    </source>
</reference>
<keyword evidence="3 6" id="KW-0540">Nuclease</keyword>
<dbReference type="HAMAP" id="MF_00337">
    <property type="entry name" value="Exonuc_7_S"/>
    <property type="match status" value="1"/>
</dbReference>
<evidence type="ECO:0000256" key="2">
    <source>
        <dbReference type="ARBA" id="ARBA00022490"/>
    </source>
</evidence>
<dbReference type="PANTHER" id="PTHR34137:SF1">
    <property type="entry name" value="EXODEOXYRIBONUCLEASE 7 SMALL SUBUNIT"/>
    <property type="match status" value="1"/>
</dbReference>